<dbReference type="PANTHER" id="PTHR23024">
    <property type="entry name" value="ARYLACETAMIDE DEACETYLASE"/>
    <property type="match status" value="1"/>
</dbReference>
<sequence length="330" mass="37270">MNSLPDPDDFSRFADFAILTTTYKTVADHPIKTDILIPKNLTFSSSPATTEQCPVILRYHGGGFIAGSSLYPGFFQPWHLELAARHSAVIVTPNYRLMPEASMEDLLEDIEDHWTWVHRELPDFVEKETGGRVKVDTGRILTAGDSAGRYLSIMMGLLHADRIRAVTTAYPCIDIADEHFMKGPKKPTLGFTLPRGVVDEHYEKMRKGEVPAIISEDPRLERGMLMFAAVQHRVFAELFPLEKGHLFPLERLKDGARLPRGGVFVWQGEQDSLVPARGNVKLEEIVRKLDPESRFRLEVREGEHGFDYDAKIDDGWMKDGLSGPVKAWLE</sequence>
<keyword evidence="3" id="KW-1185">Reference proteome</keyword>
<protein>
    <submittedName>
        <fullName evidence="2">Alpha beta hydrolase fold-3 protein</fullName>
    </submittedName>
</protein>
<keyword evidence="2" id="KW-0378">Hydrolase</keyword>
<feature type="domain" description="Alpha/beta hydrolase fold-3" evidence="1">
    <location>
        <begin position="57"/>
        <end position="199"/>
    </location>
</feature>
<name>A0A167A2T3_COLIC</name>
<dbReference type="InterPro" id="IPR050466">
    <property type="entry name" value="Carboxylest/Gibb_receptor"/>
</dbReference>
<proteinExistence type="predicted"/>
<gene>
    <name evidence="2" type="ORF">CI238_11020</name>
</gene>
<organism evidence="2 3">
    <name type="scientific">Colletotrichum incanum</name>
    <name type="common">Soybean anthracnose fungus</name>
    <dbReference type="NCBI Taxonomy" id="1573173"/>
    <lineage>
        <taxon>Eukaryota</taxon>
        <taxon>Fungi</taxon>
        <taxon>Dikarya</taxon>
        <taxon>Ascomycota</taxon>
        <taxon>Pezizomycotina</taxon>
        <taxon>Sordariomycetes</taxon>
        <taxon>Hypocreomycetidae</taxon>
        <taxon>Glomerellales</taxon>
        <taxon>Glomerellaceae</taxon>
        <taxon>Colletotrichum</taxon>
        <taxon>Colletotrichum spaethianum species complex</taxon>
    </lineage>
</organism>
<dbReference type="OrthoDB" id="19653at2759"/>
<evidence type="ECO:0000313" key="2">
    <source>
        <dbReference type="EMBL" id="KZL79649.1"/>
    </source>
</evidence>
<dbReference type="STRING" id="1573173.A0A167A2T3"/>
<evidence type="ECO:0000313" key="3">
    <source>
        <dbReference type="Proteomes" id="UP000076584"/>
    </source>
</evidence>
<evidence type="ECO:0000259" key="1">
    <source>
        <dbReference type="Pfam" id="PF07859"/>
    </source>
</evidence>
<dbReference type="SUPFAM" id="SSF53474">
    <property type="entry name" value="alpha/beta-Hydrolases"/>
    <property type="match status" value="1"/>
</dbReference>
<dbReference type="Pfam" id="PF07859">
    <property type="entry name" value="Abhydrolase_3"/>
    <property type="match status" value="1"/>
</dbReference>
<dbReference type="Proteomes" id="UP000076584">
    <property type="component" value="Unassembled WGS sequence"/>
</dbReference>
<dbReference type="InterPro" id="IPR013094">
    <property type="entry name" value="AB_hydrolase_3"/>
</dbReference>
<dbReference type="AlphaFoldDB" id="A0A167A2T3"/>
<comment type="caution">
    <text evidence="2">The sequence shown here is derived from an EMBL/GenBank/DDBJ whole genome shotgun (WGS) entry which is preliminary data.</text>
</comment>
<accession>A0A167A2T3</accession>
<dbReference type="PANTHER" id="PTHR23024:SF339">
    <property type="entry name" value="ALPHA_BETA HYDROLASE FOLD-3 DOMAIN-CONTAINING PROTEIN"/>
    <property type="match status" value="1"/>
</dbReference>
<dbReference type="GO" id="GO:0016787">
    <property type="term" value="F:hydrolase activity"/>
    <property type="evidence" value="ECO:0007669"/>
    <property type="project" value="UniProtKB-KW"/>
</dbReference>
<dbReference type="EMBL" id="LFIW01002044">
    <property type="protein sequence ID" value="KZL79649.1"/>
    <property type="molecule type" value="Genomic_DNA"/>
</dbReference>
<dbReference type="Gene3D" id="3.40.50.1820">
    <property type="entry name" value="alpha/beta hydrolase"/>
    <property type="match status" value="1"/>
</dbReference>
<reference evidence="2 3" key="1">
    <citation type="submission" date="2015-06" db="EMBL/GenBank/DDBJ databases">
        <title>Survival trade-offs in plant roots during colonization by closely related pathogenic and mutualistic fungi.</title>
        <authorList>
            <person name="Hacquard S."/>
            <person name="Kracher B."/>
            <person name="Hiruma K."/>
            <person name="Weinman A."/>
            <person name="Muench P."/>
            <person name="Garrido Oter R."/>
            <person name="Ver Loren van Themaat E."/>
            <person name="Dallerey J.-F."/>
            <person name="Damm U."/>
            <person name="Henrissat B."/>
            <person name="Lespinet O."/>
            <person name="Thon M."/>
            <person name="Kemen E."/>
            <person name="McHardy A.C."/>
            <person name="Schulze-Lefert P."/>
            <person name="O'Connell R.J."/>
        </authorList>
    </citation>
    <scope>NUCLEOTIDE SEQUENCE [LARGE SCALE GENOMIC DNA]</scope>
    <source>
        <strain evidence="2 3">MAFF 238704</strain>
    </source>
</reference>
<dbReference type="InterPro" id="IPR029058">
    <property type="entry name" value="AB_hydrolase_fold"/>
</dbReference>